<feature type="domain" description="Cytochrome c-type biogenesis protein H Ig-like" evidence="6">
    <location>
        <begin position="300"/>
        <end position="397"/>
    </location>
</feature>
<dbReference type="InterPro" id="IPR017560">
    <property type="entry name" value="Cyt_c_biogenesis_CcmI"/>
</dbReference>
<feature type="transmembrane region" description="Helical" evidence="5">
    <location>
        <begin position="102"/>
        <end position="121"/>
    </location>
</feature>
<sequence>MSLGLVTAILILGTIPFVALPFYTASKREQAENSSAEEAANIAEQANIDIFRDQLLQYQQQLDRGEISTEQQAQMLVEAEQLLLNNTAAAQQQAALIGTAKGFWLLPVLIVAISLASLGMYRSLGSGIDQQIAETLAERMVNQQSQVTPELLARIAERVKQRPDNLYYWTILAEDAVAASNMLAASDYFAEALRIQSNEPYLLAQYAQALFFVDANRFSDRVIVALDQAYGADSQNQTVLGLKGIQAFQEADYPRAISYWQGAARGLNPAGDSWKALQGGIQQALQLAGDMPTDSDAVTVTLNLSIAPSIQFEPGQLVFVAIVEADGPPMPLAARKLLAGELPLELTLSDSDALMAGRSLVDKNIRVVARLSSTGSATPQQGDWQVISDVVESSSADLQFSLEIASPYAQ</sequence>
<keyword evidence="5" id="KW-0472">Membrane</keyword>
<evidence type="ECO:0000313" key="8">
    <source>
        <dbReference type="EMBL" id="UVW34526.1"/>
    </source>
</evidence>
<proteinExistence type="predicted"/>
<reference evidence="8" key="1">
    <citation type="submission" date="2022-08" db="EMBL/GenBank/DDBJ databases">
        <title>Catabolic pathway analysis in culturable SAR92 clade bacteria reveals their overlooked roles in DMSP degradation in coastal seas.</title>
        <authorList>
            <person name="He X."/>
            <person name="Zhang X."/>
            <person name="Zhang Y."/>
        </authorList>
    </citation>
    <scope>NUCLEOTIDE SEQUENCE</scope>
    <source>
        <strain evidence="8">H455</strain>
    </source>
</reference>
<evidence type="ECO:0000256" key="1">
    <source>
        <dbReference type="ARBA" id="ARBA00004196"/>
    </source>
</evidence>
<gene>
    <name evidence="8" type="primary">ccmI</name>
    <name evidence="8" type="ORF">NYF23_10965</name>
</gene>
<dbReference type="InterPro" id="IPR011990">
    <property type="entry name" value="TPR-like_helical_dom_sf"/>
</dbReference>
<evidence type="ECO:0000259" key="6">
    <source>
        <dbReference type="Pfam" id="PF23892"/>
    </source>
</evidence>
<keyword evidence="5" id="KW-0812">Transmembrane</keyword>
<organism evidence="8 9">
    <name type="scientific">SAR92 clade bacterium H455</name>
    <dbReference type="NCBI Taxonomy" id="2974818"/>
    <lineage>
        <taxon>Bacteria</taxon>
        <taxon>Pseudomonadati</taxon>
        <taxon>Pseudomonadota</taxon>
        <taxon>Gammaproteobacteria</taxon>
        <taxon>Cellvibrionales</taxon>
        <taxon>Porticoccaceae</taxon>
        <taxon>SAR92 clade</taxon>
    </lineage>
</organism>
<dbReference type="InterPro" id="IPR051263">
    <property type="entry name" value="C-type_cytochrome_biogenesis"/>
</dbReference>
<dbReference type="Gene3D" id="1.25.40.10">
    <property type="entry name" value="Tetratricopeptide repeat domain"/>
    <property type="match status" value="1"/>
</dbReference>
<dbReference type="SUPFAM" id="SSF48452">
    <property type="entry name" value="TPR-like"/>
    <property type="match status" value="1"/>
</dbReference>
<keyword evidence="2" id="KW-0677">Repeat</keyword>
<protein>
    <submittedName>
        <fullName evidence="8">C-type cytochrome biogenesis protein CcmI</fullName>
    </submittedName>
</protein>
<dbReference type="NCBIfam" id="TIGR03142">
    <property type="entry name" value="cytochro_ccmI"/>
    <property type="match status" value="1"/>
</dbReference>
<dbReference type="InterPro" id="IPR056412">
    <property type="entry name" value="Ig_CycH"/>
</dbReference>
<evidence type="ECO:0000256" key="4">
    <source>
        <dbReference type="ARBA" id="ARBA00022803"/>
    </source>
</evidence>
<name>A0ABY5TPX5_9GAMM</name>
<keyword evidence="5" id="KW-1133">Transmembrane helix</keyword>
<comment type="subcellular location">
    <subcellularLocation>
        <location evidence="1">Cell envelope</location>
    </subcellularLocation>
</comment>
<feature type="transmembrane region" description="Helical" evidence="5">
    <location>
        <begin position="6"/>
        <end position="25"/>
    </location>
</feature>
<evidence type="ECO:0000313" key="9">
    <source>
        <dbReference type="Proteomes" id="UP001059934"/>
    </source>
</evidence>
<dbReference type="PANTHER" id="PTHR47870:SF4">
    <property type="entry name" value="CYTOCHROME C-TYPE BIOGENESIS PROTEIN CYCH"/>
    <property type="match status" value="1"/>
</dbReference>
<evidence type="ECO:0000256" key="5">
    <source>
        <dbReference type="SAM" id="Phobius"/>
    </source>
</evidence>
<accession>A0ABY5TPX5</accession>
<keyword evidence="3" id="KW-0201">Cytochrome c-type biogenesis</keyword>
<evidence type="ECO:0000256" key="3">
    <source>
        <dbReference type="ARBA" id="ARBA00022748"/>
    </source>
</evidence>
<dbReference type="Pfam" id="PF23892">
    <property type="entry name" value="Ig_CycH"/>
    <property type="match status" value="1"/>
</dbReference>
<evidence type="ECO:0000259" key="7">
    <source>
        <dbReference type="Pfam" id="PF23914"/>
    </source>
</evidence>
<keyword evidence="9" id="KW-1185">Reference proteome</keyword>
<evidence type="ECO:0000256" key="2">
    <source>
        <dbReference type="ARBA" id="ARBA00022737"/>
    </source>
</evidence>
<dbReference type="InterPro" id="IPR056413">
    <property type="entry name" value="TPR_CcmH_CycH"/>
</dbReference>
<keyword evidence="4" id="KW-0802">TPR repeat</keyword>
<dbReference type="Pfam" id="PF23914">
    <property type="entry name" value="TPR_CcmH_CycH"/>
    <property type="match status" value="1"/>
</dbReference>
<dbReference type="Proteomes" id="UP001059934">
    <property type="component" value="Chromosome"/>
</dbReference>
<feature type="domain" description="Cytochrome c-type biogenesis protein H TPR" evidence="7">
    <location>
        <begin position="134"/>
        <end position="268"/>
    </location>
</feature>
<dbReference type="EMBL" id="CP103416">
    <property type="protein sequence ID" value="UVW34526.1"/>
    <property type="molecule type" value="Genomic_DNA"/>
</dbReference>
<dbReference type="PANTHER" id="PTHR47870">
    <property type="entry name" value="CYTOCHROME C-TYPE BIOGENESIS PROTEIN CCMH"/>
    <property type="match status" value="1"/>
</dbReference>